<evidence type="ECO:0000313" key="2">
    <source>
        <dbReference type="EMBL" id="KAF5731994.1"/>
    </source>
</evidence>
<evidence type="ECO:0000313" key="3">
    <source>
        <dbReference type="Proteomes" id="UP000593562"/>
    </source>
</evidence>
<sequence>MWAVSPTCPCLPLIPRPTNTKPPLAVTVSATSDEQQQQHRSSPIREQKQQQKHNPKQAEGAQSRQLKGLDVLWAMQKAAAEKNKLSGGSGRKNKRRKGLSSSEGSDREEDDVDYSNVRPLCIKEEWGVRLDELEKRLQELSENK</sequence>
<dbReference type="FunCoup" id="A0A7J7CCV2">
    <property type="interactions" value="38"/>
</dbReference>
<protein>
    <submittedName>
        <fullName evidence="2">Uncharacterized protein</fullName>
    </submittedName>
</protein>
<dbReference type="AlphaFoldDB" id="A0A7J7CCV2"/>
<dbReference type="EMBL" id="JAAARO010000018">
    <property type="protein sequence ID" value="KAF5731994.1"/>
    <property type="molecule type" value="Genomic_DNA"/>
</dbReference>
<feature type="region of interest" description="Disordered" evidence="1">
    <location>
        <begin position="1"/>
        <end position="116"/>
    </location>
</feature>
<accession>A0A7J7CCV2</accession>
<reference evidence="2 3" key="1">
    <citation type="journal article" date="2020" name="Nat. Commun.">
        <title>Genome of Tripterygium wilfordii and identification of cytochrome P450 involved in triptolide biosynthesis.</title>
        <authorList>
            <person name="Tu L."/>
            <person name="Su P."/>
            <person name="Zhang Z."/>
            <person name="Gao L."/>
            <person name="Wang J."/>
            <person name="Hu T."/>
            <person name="Zhou J."/>
            <person name="Zhang Y."/>
            <person name="Zhao Y."/>
            <person name="Liu Y."/>
            <person name="Song Y."/>
            <person name="Tong Y."/>
            <person name="Lu Y."/>
            <person name="Yang J."/>
            <person name="Xu C."/>
            <person name="Jia M."/>
            <person name="Peters R.J."/>
            <person name="Huang L."/>
            <person name="Gao W."/>
        </authorList>
    </citation>
    <scope>NUCLEOTIDE SEQUENCE [LARGE SCALE GENOMIC DNA]</scope>
    <source>
        <strain evidence="3">cv. XIE 37</strain>
        <tissue evidence="2">Leaf</tissue>
    </source>
</reference>
<name>A0A7J7CCV2_TRIWF</name>
<evidence type="ECO:0000256" key="1">
    <source>
        <dbReference type="SAM" id="MobiDB-lite"/>
    </source>
</evidence>
<dbReference type="InParanoid" id="A0A7J7CCV2"/>
<dbReference type="OrthoDB" id="1295485at2759"/>
<dbReference type="PANTHER" id="PTHR37728">
    <property type="entry name" value="BNAA04G26730D PROTEIN"/>
    <property type="match status" value="1"/>
</dbReference>
<comment type="caution">
    <text evidence="2">The sequence shown here is derived from an EMBL/GenBank/DDBJ whole genome shotgun (WGS) entry which is preliminary data.</text>
</comment>
<dbReference type="PANTHER" id="PTHR37728:SF1">
    <property type="entry name" value="OS06G0132300 PROTEIN"/>
    <property type="match status" value="1"/>
</dbReference>
<dbReference type="Proteomes" id="UP000593562">
    <property type="component" value="Unassembled WGS sequence"/>
</dbReference>
<gene>
    <name evidence="2" type="ORF">HS088_TW18G00681</name>
</gene>
<organism evidence="2 3">
    <name type="scientific">Tripterygium wilfordii</name>
    <name type="common">Thunder God vine</name>
    <dbReference type="NCBI Taxonomy" id="458696"/>
    <lineage>
        <taxon>Eukaryota</taxon>
        <taxon>Viridiplantae</taxon>
        <taxon>Streptophyta</taxon>
        <taxon>Embryophyta</taxon>
        <taxon>Tracheophyta</taxon>
        <taxon>Spermatophyta</taxon>
        <taxon>Magnoliopsida</taxon>
        <taxon>eudicotyledons</taxon>
        <taxon>Gunneridae</taxon>
        <taxon>Pentapetalae</taxon>
        <taxon>rosids</taxon>
        <taxon>fabids</taxon>
        <taxon>Celastrales</taxon>
        <taxon>Celastraceae</taxon>
        <taxon>Tripterygium</taxon>
    </lineage>
</organism>
<keyword evidence="3" id="KW-1185">Reference proteome</keyword>
<proteinExistence type="predicted"/>
<feature type="compositionally biased region" description="Polar residues" evidence="1">
    <location>
        <begin position="28"/>
        <end position="41"/>
    </location>
</feature>